<dbReference type="Pfam" id="PF00651">
    <property type="entry name" value="BTB"/>
    <property type="match status" value="1"/>
</dbReference>
<sequence length="362" mass="40790">MAPAQNSSGGFISIKEMASRSYQLKINYLETMNVRPGSFLKSPVFSVGGYEWMLFYYPKGKEPGDPAQGVSVALYVFLRTIAKNVNVIFDFTLVENNGSLSAEKTKRLSQVFSNDTFASHDVSSRWVQFFMQDDAIEKYLLDGHIVIMCTVTIMVSDSTRQAGSSSATAHSLEYREHFAKLWHDKDMLDVTFLVNEELFQAHKLVLAARSPVFKNMLFGPTQTGHSDRIHIDDIQPSIFKMLLHFIYTDSVTDDQELGDSDTTASIANTQQLLAAADMYALTRLKLMCEETLCTKLSVDTFATIVVLAEQRNCPRLREACLYFASDPENLSKIALTDEYMSLSLAYPSFLRELRDRLNSKST</sequence>
<dbReference type="PROSITE" id="PS50097">
    <property type="entry name" value="BTB"/>
    <property type="match status" value="1"/>
</dbReference>
<dbReference type="InterPro" id="IPR011333">
    <property type="entry name" value="SKP1/BTB/POZ_sf"/>
</dbReference>
<reference evidence="5" key="1">
    <citation type="submission" date="2020-01" db="EMBL/GenBank/DDBJ databases">
        <title>Genome sequence of Kobresia littledalei, the first chromosome-level genome in the family Cyperaceae.</title>
        <authorList>
            <person name="Qu G."/>
        </authorList>
    </citation>
    <scope>NUCLEOTIDE SEQUENCE</scope>
    <source>
        <strain evidence="5">C.B.Clarke</strain>
        <tissue evidence="5">Leaf</tissue>
    </source>
</reference>
<dbReference type="Gene3D" id="1.25.40.420">
    <property type="match status" value="1"/>
</dbReference>
<feature type="domain" description="BTB" evidence="3">
    <location>
        <begin position="188"/>
        <end position="255"/>
    </location>
</feature>
<evidence type="ECO:0000256" key="2">
    <source>
        <dbReference type="ARBA" id="ARBA00010846"/>
    </source>
</evidence>
<dbReference type="Pfam" id="PF22486">
    <property type="entry name" value="MATH_2"/>
    <property type="match status" value="1"/>
</dbReference>
<dbReference type="CDD" id="cd18280">
    <property type="entry name" value="BTB_POZ_BPM_plant"/>
    <property type="match status" value="1"/>
</dbReference>
<accession>A0A833QY60</accession>
<evidence type="ECO:0000313" key="6">
    <source>
        <dbReference type="Proteomes" id="UP000623129"/>
    </source>
</evidence>
<dbReference type="PANTHER" id="PTHR26379:SF187">
    <property type="entry name" value="OS07G0655300 PROTEIN"/>
    <property type="match status" value="1"/>
</dbReference>
<evidence type="ECO:0000259" key="4">
    <source>
        <dbReference type="PROSITE" id="PS50144"/>
    </source>
</evidence>
<name>A0A833QY60_9POAL</name>
<gene>
    <name evidence="5" type="ORF">FCM35_KLT08484</name>
</gene>
<dbReference type="InterPro" id="IPR056423">
    <property type="entry name" value="BACK_BPM_SPOP"/>
</dbReference>
<comment type="caution">
    <text evidence="5">The sequence shown here is derived from an EMBL/GenBank/DDBJ whole genome shotgun (WGS) entry which is preliminary data.</text>
</comment>
<evidence type="ECO:0000313" key="5">
    <source>
        <dbReference type="EMBL" id="KAF3326854.1"/>
    </source>
</evidence>
<dbReference type="Pfam" id="PF24570">
    <property type="entry name" value="BACK_BPM_SPOP"/>
    <property type="match status" value="1"/>
</dbReference>
<dbReference type="OrthoDB" id="6359816at2759"/>
<dbReference type="InterPro" id="IPR045005">
    <property type="entry name" value="BPM1-6"/>
</dbReference>
<keyword evidence="6" id="KW-1185">Reference proteome</keyword>
<dbReference type="CDD" id="cd00121">
    <property type="entry name" value="MATH"/>
    <property type="match status" value="1"/>
</dbReference>
<proteinExistence type="inferred from homology"/>
<dbReference type="InterPro" id="IPR000210">
    <property type="entry name" value="BTB/POZ_dom"/>
</dbReference>
<protein>
    <submittedName>
        <fullName evidence="5">BTB/POZ and MATH domain-containing protein 1 isoform X1</fullName>
    </submittedName>
</protein>
<organism evidence="5 6">
    <name type="scientific">Carex littledalei</name>
    <dbReference type="NCBI Taxonomy" id="544730"/>
    <lineage>
        <taxon>Eukaryota</taxon>
        <taxon>Viridiplantae</taxon>
        <taxon>Streptophyta</taxon>
        <taxon>Embryophyta</taxon>
        <taxon>Tracheophyta</taxon>
        <taxon>Spermatophyta</taxon>
        <taxon>Magnoliopsida</taxon>
        <taxon>Liliopsida</taxon>
        <taxon>Poales</taxon>
        <taxon>Cyperaceae</taxon>
        <taxon>Cyperoideae</taxon>
        <taxon>Cariceae</taxon>
        <taxon>Carex</taxon>
        <taxon>Carex subgen. Euthyceras</taxon>
    </lineage>
</organism>
<dbReference type="PROSITE" id="PS50144">
    <property type="entry name" value="MATH"/>
    <property type="match status" value="1"/>
</dbReference>
<dbReference type="InterPro" id="IPR008974">
    <property type="entry name" value="TRAF-like"/>
</dbReference>
<dbReference type="InterPro" id="IPR002083">
    <property type="entry name" value="MATH/TRAF_dom"/>
</dbReference>
<dbReference type="SUPFAM" id="SSF49599">
    <property type="entry name" value="TRAF domain-like"/>
    <property type="match status" value="1"/>
</dbReference>
<dbReference type="GO" id="GO:0016567">
    <property type="term" value="P:protein ubiquitination"/>
    <property type="evidence" value="ECO:0007669"/>
    <property type="project" value="InterPro"/>
</dbReference>
<comment type="pathway">
    <text evidence="1">Protein modification; protein ubiquitination.</text>
</comment>
<dbReference type="EMBL" id="SWLB01000018">
    <property type="protein sequence ID" value="KAF3326854.1"/>
    <property type="molecule type" value="Genomic_DNA"/>
</dbReference>
<dbReference type="Gene3D" id="3.30.710.10">
    <property type="entry name" value="Potassium Channel Kv1.1, Chain A"/>
    <property type="match status" value="1"/>
</dbReference>
<dbReference type="Proteomes" id="UP000623129">
    <property type="component" value="Unassembled WGS sequence"/>
</dbReference>
<dbReference type="SMART" id="SM00225">
    <property type="entry name" value="BTB"/>
    <property type="match status" value="1"/>
</dbReference>
<comment type="similarity">
    <text evidence="2">Belongs to the Tdpoz family.</text>
</comment>
<evidence type="ECO:0000259" key="3">
    <source>
        <dbReference type="PROSITE" id="PS50097"/>
    </source>
</evidence>
<dbReference type="PANTHER" id="PTHR26379">
    <property type="entry name" value="BTB/POZ AND MATH DOMAIN-CONTAINING PROTEIN 1"/>
    <property type="match status" value="1"/>
</dbReference>
<dbReference type="Gene3D" id="2.60.210.10">
    <property type="entry name" value="Apoptosis, Tumor Necrosis Factor Receptor Associated Protein 2, Chain A"/>
    <property type="match status" value="1"/>
</dbReference>
<feature type="domain" description="MATH" evidence="4">
    <location>
        <begin position="19"/>
        <end position="151"/>
    </location>
</feature>
<evidence type="ECO:0000256" key="1">
    <source>
        <dbReference type="ARBA" id="ARBA00004906"/>
    </source>
</evidence>
<dbReference type="AlphaFoldDB" id="A0A833QY60"/>
<dbReference type="SUPFAM" id="SSF54695">
    <property type="entry name" value="POZ domain"/>
    <property type="match status" value="1"/>
</dbReference>